<dbReference type="GO" id="GO:0016758">
    <property type="term" value="F:hexosyltransferase activity"/>
    <property type="evidence" value="ECO:0007669"/>
    <property type="project" value="InterPro"/>
</dbReference>
<protein>
    <recommendedName>
        <fullName evidence="10">Hexosyltransferase</fullName>
        <ecNumber evidence="10">2.4.1.-</ecNumber>
    </recommendedName>
</protein>
<reference evidence="12" key="1">
    <citation type="submission" date="2024-06" db="EMBL/GenBank/DDBJ databases">
        <authorList>
            <person name="Liu X."/>
            <person name="Lenzi L."/>
            <person name="Haldenby T S."/>
            <person name="Uol C."/>
        </authorList>
    </citation>
    <scope>NUCLEOTIDE SEQUENCE</scope>
</reference>
<comment type="subcellular location">
    <subcellularLocation>
        <location evidence="1 10">Golgi apparatus membrane</location>
        <topology evidence="1 10">Single-pass type II membrane protein</topology>
    </subcellularLocation>
</comment>
<evidence type="ECO:0000256" key="2">
    <source>
        <dbReference type="ARBA" id="ARBA00008661"/>
    </source>
</evidence>
<evidence type="ECO:0000256" key="5">
    <source>
        <dbReference type="ARBA" id="ARBA00022692"/>
    </source>
</evidence>
<name>A0AAV2TIG2_CALDB</name>
<dbReference type="Proteomes" id="UP001497525">
    <property type="component" value="Unassembled WGS sequence"/>
</dbReference>
<comment type="caution">
    <text evidence="12">The sequence shown here is derived from an EMBL/GenBank/DDBJ whole genome shotgun (WGS) entry which is preliminary data.</text>
</comment>
<dbReference type="GO" id="GO:0008194">
    <property type="term" value="F:UDP-glycosyltransferase activity"/>
    <property type="evidence" value="ECO:0007669"/>
    <property type="project" value="TreeGrafter"/>
</dbReference>
<dbReference type="EC" id="2.4.1.-" evidence="10"/>
<evidence type="ECO:0000256" key="1">
    <source>
        <dbReference type="ARBA" id="ARBA00004323"/>
    </source>
</evidence>
<keyword evidence="4" id="KW-0808">Transferase</keyword>
<dbReference type="EMBL" id="CAXLJL010000256">
    <property type="protein sequence ID" value="CAL5135202.1"/>
    <property type="molecule type" value="Genomic_DNA"/>
</dbReference>
<evidence type="ECO:0000256" key="11">
    <source>
        <dbReference type="SAM" id="SignalP"/>
    </source>
</evidence>
<keyword evidence="7" id="KW-1133">Transmembrane helix</keyword>
<organism evidence="12 13">
    <name type="scientific">Calicophoron daubneyi</name>
    <name type="common">Rumen fluke</name>
    <name type="synonym">Paramphistomum daubneyi</name>
    <dbReference type="NCBI Taxonomy" id="300641"/>
    <lineage>
        <taxon>Eukaryota</taxon>
        <taxon>Metazoa</taxon>
        <taxon>Spiralia</taxon>
        <taxon>Lophotrochozoa</taxon>
        <taxon>Platyhelminthes</taxon>
        <taxon>Trematoda</taxon>
        <taxon>Digenea</taxon>
        <taxon>Plagiorchiida</taxon>
        <taxon>Pronocephalata</taxon>
        <taxon>Paramphistomoidea</taxon>
        <taxon>Paramphistomidae</taxon>
        <taxon>Calicophoron</taxon>
    </lineage>
</organism>
<evidence type="ECO:0000256" key="7">
    <source>
        <dbReference type="ARBA" id="ARBA00022989"/>
    </source>
</evidence>
<keyword evidence="5" id="KW-0812">Transmembrane</keyword>
<evidence type="ECO:0000256" key="3">
    <source>
        <dbReference type="ARBA" id="ARBA00022676"/>
    </source>
</evidence>
<comment type="similarity">
    <text evidence="2 10">Belongs to the glycosyltransferase 31 family.</text>
</comment>
<keyword evidence="11" id="KW-0732">Signal</keyword>
<dbReference type="PANTHER" id="PTHR11214:SF349">
    <property type="entry name" value="BETA-1,3-GALACTOSYLTRANSFERASE BRN"/>
    <property type="match status" value="1"/>
</dbReference>
<keyword evidence="8 10" id="KW-0333">Golgi apparatus</keyword>
<keyword evidence="3 10" id="KW-0328">Glycosyltransferase</keyword>
<dbReference type="Gene3D" id="3.90.550.50">
    <property type="match status" value="1"/>
</dbReference>
<evidence type="ECO:0000256" key="8">
    <source>
        <dbReference type="ARBA" id="ARBA00023034"/>
    </source>
</evidence>
<feature type="signal peptide" evidence="11">
    <location>
        <begin position="1"/>
        <end position="30"/>
    </location>
</feature>
<dbReference type="Pfam" id="PF01762">
    <property type="entry name" value="Galactosyl_T"/>
    <property type="match status" value="1"/>
</dbReference>
<proteinExistence type="inferred from homology"/>
<dbReference type="AlphaFoldDB" id="A0AAV2TIG2"/>
<keyword evidence="6" id="KW-0735">Signal-anchor</keyword>
<dbReference type="GO" id="GO:0006493">
    <property type="term" value="P:protein O-linked glycosylation"/>
    <property type="evidence" value="ECO:0007669"/>
    <property type="project" value="TreeGrafter"/>
</dbReference>
<gene>
    <name evidence="12" type="ORF">CDAUBV1_LOCUS9382</name>
</gene>
<sequence length="394" mass="44408">MNRPMWSKGYVLLFTAYWTLLILRLPSVSCMQSVVNENAEDWYKIDFLIGPKAKSHLPIDMCTSKVETSDKASQGRAESMKNKLMSEYLDPAQTNLWEQMCLIDSGKQPARQPITNYDVKLVLNAAESCLAGTDIDILLLVRSEAQSFAQRQTVRELWGDPKCWLGAKVSRVFLMDPISLLNLTTKMQENLALEYSKYHDIVEEGLSNCEINSMLLLGLQWYLAYCPQAKWIISTHDQYFINPGNMVAFLQSVSEAMRQRVVIGSARYRPTCISSESPLCSNLSYHRIQQSDPGGDPTIIDTSIVLVSSPMAPAIYTAMRYTEYNTHPDQFLASALNGLLVTPAHSSYIYTEGFPPTREDELNSAIAFPLKEGRNEAFEMWNTLACPEFCSQAP</sequence>
<evidence type="ECO:0000256" key="10">
    <source>
        <dbReference type="RuleBase" id="RU363063"/>
    </source>
</evidence>
<evidence type="ECO:0000256" key="4">
    <source>
        <dbReference type="ARBA" id="ARBA00022679"/>
    </source>
</evidence>
<evidence type="ECO:0000313" key="13">
    <source>
        <dbReference type="Proteomes" id="UP001497525"/>
    </source>
</evidence>
<dbReference type="GO" id="GO:0000139">
    <property type="term" value="C:Golgi membrane"/>
    <property type="evidence" value="ECO:0007669"/>
    <property type="project" value="UniProtKB-SubCell"/>
</dbReference>
<keyword evidence="9" id="KW-0472">Membrane</keyword>
<evidence type="ECO:0000256" key="9">
    <source>
        <dbReference type="ARBA" id="ARBA00023136"/>
    </source>
</evidence>
<accession>A0AAV2TIG2</accession>
<dbReference type="InterPro" id="IPR002659">
    <property type="entry name" value="Glyco_trans_31"/>
</dbReference>
<evidence type="ECO:0000256" key="6">
    <source>
        <dbReference type="ARBA" id="ARBA00022968"/>
    </source>
</evidence>
<evidence type="ECO:0000313" key="12">
    <source>
        <dbReference type="EMBL" id="CAL5135202.1"/>
    </source>
</evidence>
<feature type="chain" id="PRO_5043348817" description="Hexosyltransferase" evidence="11">
    <location>
        <begin position="31"/>
        <end position="394"/>
    </location>
</feature>
<dbReference type="PANTHER" id="PTHR11214">
    <property type="entry name" value="BETA-1,3-N-ACETYLGLUCOSAMINYLTRANSFERASE"/>
    <property type="match status" value="1"/>
</dbReference>